<dbReference type="PIRSF" id="PIRSF000189">
    <property type="entry name" value="D-aa_oxidase"/>
    <property type="match status" value="1"/>
</dbReference>
<dbReference type="GO" id="GO:0019478">
    <property type="term" value="P:D-amino acid catabolic process"/>
    <property type="evidence" value="ECO:0007669"/>
    <property type="project" value="TreeGrafter"/>
</dbReference>
<evidence type="ECO:0000256" key="5">
    <source>
        <dbReference type="ARBA" id="ARBA00023002"/>
    </source>
</evidence>
<feature type="binding site" evidence="6">
    <location>
        <position position="301"/>
    </location>
    <ligand>
        <name>D-dopa</name>
        <dbReference type="ChEBI" id="CHEBI:149689"/>
    </ligand>
</feature>
<dbReference type="InterPro" id="IPR006076">
    <property type="entry name" value="FAD-dep_OxRdtase"/>
</dbReference>
<keyword evidence="4 6" id="KW-0274">FAD</keyword>
<evidence type="ECO:0000256" key="3">
    <source>
        <dbReference type="ARBA" id="ARBA00022630"/>
    </source>
</evidence>
<dbReference type="PANTHER" id="PTHR11530:SF28">
    <property type="entry name" value="D-ASPARTATE OXIDASE 1"/>
    <property type="match status" value="1"/>
</dbReference>
<dbReference type="Gene3D" id="3.30.9.10">
    <property type="entry name" value="D-Amino Acid Oxidase, subunit A, domain 2"/>
    <property type="match status" value="1"/>
</dbReference>
<dbReference type="GO" id="GO:0005737">
    <property type="term" value="C:cytoplasm"/>
    <property type="evidence" value="ECO:0007669"/>
    <property type="project" value="TreeGrafter"/>
</dbReference>
<evidence type="ECO:0000256" key="1">
    <source>
        <dbReference type="ARBA" id="ARBA00001974"/>
    </source>
</evidence>
<keyword evidence="5" id="KW-0560">Oxidoreductase</keyword>
<feature type="binding site" evidence="6">
    <location>
        <begin position="34"/>
        <end position="35"/>
    </location>
    <ligand>
        <name>FAD</name>
        <dbReference type="ChEBI" id="CHEBI:57692"/>
    </ligand>
</feature>
<dbReference type="Pfam" id="PF01266">
    <property type="entry name" value="DAO"/>
    <property type="match status" value="1"/>
</dbReference>
<keyword evidence="9" id="KW-1185">Reference proteome</keyword>
<dbReference type="InterPro" id="IPR023209">
    <property type="entry name" value="DAO"/>
</dbReference>
<feature type="binding site" evidence="6">
    <location>
        <begin position="46"/>
        <end position="48"/>
    </location>
    <ligand>
        <name>FAD</name>
        <dbReference type="ChEBI" id="CHEBI:57692"/>
    </ligand>
</feature>
<dbReference type="AlphaFoldDB" id="A0A016RTI5"/>
<dbReference type="Gene3D" id="3.40.50.720">
    <property type="entry name" value="NAD(P)-binding Rossmann-like Domain"/>
    <property type="match status" value="1"/>
</dbReference>
<evidence type="ECO:0000313" key="8">
    <source>
        <dbReference type="EMBL" id="EYB81633.1"/>
    </source>
</evidence>
<keyword evidence="3" id="KW-0285">Flavoprotein</keyword>
<feature type="binding site" evidence="6">
    <location>
        <begin position="331"/>
        <end position="336"/>
    </location>
    <ligand>
        <name>FAD</name>
        <dbReference type="ChEBI" id="CHEBI:57692"/>
    </ligand>
</feature>
<reference evidence="9" key="1">
    <citation type="journal article" date="2015" name="Nat. Genet.">
        <title>The genome and transcriptome of the zoonotic hookworm Ancylostoma ceylanicum identify infection-specific gene families.</title>
        <authorList>
            <person name="Schwarz E.M."/>
            <person name="Hu Y."/>
            <person name="Antoshechkin I."/>
            <person name="Miller M.M."/>
            <person name="Sternberg P.W."/>
            <person name="Aroian R.V."/>
        </authorList>
    </citation>
    <scope>NUCLEOTIDE SEQUENCE</scope>
    <source>
        <strain evidence="9">HY135</strain>
    </source>
</reference>
<dbReference type="SUPFAM" id="SSF54373">
    <property type="entry name" value="FAD-linked reductases, C-terminal domain"/>
    <property type="match status" value="1"/>
</dbReference>
<dbReference type="STRING" id="53326.A0A016RTI5"/>
<dbReference type="PANTHER" id="PTHR11530">
    <property type="entry name" value="D-AMINO ACID OXIDASE"/>
    <property type="match status" value="1"/>
</dbReference>
<dbReference type="InterPro" id="IPR006181">
    <property type="entry name" value="D-amino_acid_oxidase_CS"/>
</dbReference>
<proteinExistence type="inferred from homology"/>
<dbReference type="PROSITE" id="PS00677">
    <property type="entry name" value="DAO"/>
    <property type="match status" value="1"/>
</dbReference>
<evidence type="ECO:0000256" key="6">
    <source>
        <dbReference type="PIRSR" id="PIRSR000189-1"/>
    </source>
</evidence>
<evidence type="ECO:0000256" key="2">
    <source>
        <dbReference type="ARBA" id="ARBA00006730"/>
    </source>
</evidence>
<dbReference type="EMBL" id="JARK01001714">
    <property type="protein sequence ID" value="EYB81633.1"/>
    <property type="molecule type" value="Genomic_DNA"/>
</dbReference>
<comment type="caution">
    <text evidence="8">The sequence shown here is derived from an EMBL/GenBank/DDBJ whole genome shotgun (WGS) entry which is preliminary data.</text>
</comment>
<dbReference type="GO" id="GO:0003884">
    <property type="term" value="F:D-amino-acid oxidase activity"/>
    <property type="evidence" value="ECO:0007669"/>
    <property type="project" value="InterPro"/>
</dbReference>
<accession>A0A016RTI5</accession>
<name>A0A016RTI5_9BILA</name>
<dbReference type="OrthoDB" id="2015447at2759"/>
<feature type="binding site" evidence="6">
    <location>
        <position position="188"/>
    </location>
    <ligand>
        <name>FAD</name>
        <dbReference type="ChEBI" id="CHEBI:57692"/>
    </ligand>
</feature>
<feature type="binding site" evidence="6">
    <location>
        <position position="332"/>
    </location>
    <ligand>
        <name>D-dopa</name>
        <dbReference type="ChEBI" id="CHEBI:149689"/>
    </ligand>
</feature>
<evidence type="ECO:0000259" key="7">
    <source>
        <dbReference type="Pfam" id="PF01266"/>
    </source>
</evidence>
<gene>
    <name evidence="8" type="primary">Acey_s0378.g303</name>
    <name evidence="8" type="ORF">Y032_0378g303</name>
</gene>
<sequence length="359" mass="40348">MTSIAVIGEGVIGTSTALAIKKVLPNAEITVFHDRPFEKTCSAMPAGLFRFDNINDSYQEDELSIEKVFRFAFTVTIPVRAVRADAKVTFKWYAELCRHHPGAITGVKLLSGHIQSDSKEALEGQEKAYGDIVYNFRYLNDKERESLFPEPSKYAIHFSSYAAEGNQYVPFLKKQLLHLGVVFKQRAVESVEELGNEGFDVVVNCAGLNAGKLAGDDATMYPIRGVVFQVEAPWHKHFNYRDFSTFTIPKNESVVLGSVKQANRFDTEITDEDRRDIWQRYEKLQPAMKGAKVLGEWCHLRPARESIRVESMKRRTRSGKTYTVVHHYGHGGHGFTVGWGTALRAAALVERALGGRSKL</sequence>
<comment type="cofactor">
    <cofactor evidence="1 6">
        <name>FAD</name>
        <dbReference type="ChEBI" id="CHEBI:57692"/>
    </cofactor>
</comment>
<protein>
    <recommendedName>
        <fullName evidence="7">FAD dependent oxidoreductase domain-containing protein</fullName>
    </recommendedName>
</protein>
<evidence type="ECO:0000313" key="9">
    <source>
        <dbReference type="Proteomes" id="UP000024635"/>
    </source>
</evidence>
<feature type="domain" description="FAD dependent oxidoreductase" evidence="7">
    <location>
        <begin position="4"/>
        <end position="347"/>
    </location>
</feature>
<dbReference type="GO" id="GO:0071949">
    <property type="term" value="F:FAD binding"/>
    <property type="evidence" value="ECO:0007669"/>
    <property type="project" value="InterPro"/>
</dbReference>
<organism evidence="8 9">
    <name type="scientific">Ancylostoma ceylanicum</name>
    <dbReference type="NCBI Taxonomy" id="53326"/>
    <lineage>
        <taxon>Eukaryota</taxon>
        <taxon>Metazoa</taxon>
        <taxon>Ecdysozoa</taxon>
        <taxon>Nematoda</taxon>
        <taxon>Chromadorea</taxon>
        <taxon>Rhabditida</taxon>
        <taxon>Rhabditina</taxon>
        <taxon>Rhabditomorpha</taxon>
        <taxon>Strongyloidea</taxon>
        <taxon>Ancylostomatidae</taxon>
        <taxon>Ancylostomatinae</taxon>
        <taxon>Ancylostoma</taxon>
    </lineage>
</organism>
<comment type="similarity">
    <text evidence="2">Belongs to the DAMOX/DASOX family.</text>
</comment>
<evidence type="ECO:0000256" key="4">
    <source>
        <dbReference type="ARBA" id="ARBA00022827"/>
    </source>
</evidence>
<dbReference type="Proteomes" id="UP000024635">
    <property type="component" value="Unassembled WGS sequence"/>
</dbReference>
<dbReference type="SUPFAM" id="SSF51971">
    <property type="entry name" value="Nucleotide-binding domain"/>
    <property type="match status" value="1"/>
</dbReference>